<feature type="binding site" evidence="4">
    <location>
        <begin position="264"/>
        <end position="265"/>
    </location>
    <ligand>
        <name>ATP</name>
        <dbReference type="ChEBI" id="CHEBI:30616"/>
    </ligand>
</feature>
<name>A0ABS8UI51_9GAMM</name>
<feature type="domain" description="ATP-grasp" evidence="6">
    <location>
        <begin position="105"/>
        <end position="294"/>
    </location>
</feature>
<comment type="function">
    <text evidence="4">Catalyzes the ATP-dependent conversion of 5-aminoimidazole ribonucleotide (AIR) and HCO(3)(-) to N5-carboxyaminoimidazole ribonucleotide (N5-CAIR).</text>
</comment>
<feature type="binding site" evidence="4">
    <location>
        <position position="188"/>
    </location>
    <ligand>
        <name>ATP</name>
        <dbReference type="ChEBI" id="CHEBI:30616"/>
    </ligand>
</feature>
<dbReference type="PANTHER" id="PTHR11609">
    <property type="entry name" value="PURINE BIOSYNTHESIS PROTEIN 6/7, PUR6/7"/>
    <property type="match status" value="1"/>
</dbReference>
<dbReference type="PANTHER" id="PTHR11609:SF5">
    <property type="entry name" value="PHOSPHORIBOSYLAMINOIMIDAZOLE CARBOXYLASE"/>
    <property type="match status" value="1"/>
</dbReference>
<dbReference type="Pfam" id="PF02222">
    <property type="entry name" value="ATP-grasp"/>
    <property type="match status" value="1"/>
</dbReference>
<protein>
    <recommendedName>
        <fullName evidence="4 5">N5-carboxyaminoimidazole ribonucleotide synthase</fullName>
        <shortName evidence="4 5">N5-CAIR synthase</shortName>
        <ecNumber evidence="4 5">6.3.4.18</ecNumber>
    </recommendedName>
    <alternativeName>
        <fullName evidence="4 5">5-(carboxyamino)imidazole ribonucleotide synthetase</fullName>
    </alternativeName>
</protein>
<feature type="binding site" evidence="4">
    <location>
        <begin position="146"/>
        <end position="152"/>
    </location>
    <ligand>
        <name>ATP</name>
        <dbReference type="ChEBI" id="CHEBI:30616"/>
    </ligand>
</feature>
<dbReference type="GO" id="GO:0034028">
    <property type="term" value="F:5-(carboxyamino)imidazole ribonucleotide synthase activity"/>
    <property type="evidence" value="ECO:0007669"/>
    <property type="project" value="UniProtKB-EC"/>
</dbReference>
<feature type="binding site" evidence="4">
    <location>
        <position position="101"/>
    </location>
    <ligand>
        <name>ATP</name>
        <dbReference type="ChEBI" id="CHEBI:30616"/>
    </ligand>
</feature>
<keyword evidence="3 4" id="KW-0067">ATP-binding</keyword>
<sequence>MSATTVGILGGGQLARMLALSGASLGLRFLVMDTADDACAGQFAPLLVGDYRDKAALAEFAGKVDVATFDFENVPAESAHWLAERVPVFPNPGALALTQDRLAEKTLFRELDIPVPDFADVATRAQLDDAVARIGTPCILKTRRLGYDGKGQFRIKSPADVDAAWDALGAQAETVGLILEGFVAFQRELSVVAVRGRDGEFRAWPLTENWHVDGVLSASLAPARVDASLHTTALSHARAIAERLGYVGVFALELFCRDGELLANELAPRVHNSGHWTIEGSETSQFQNHLRAVLGLPLGDTAVRGVVSMLNWIGEMPDAAPVLSAAGGHWHDYGKQARDGRKVGHATLRADEAEALAQRLADVGVALGRQAQVAPVVARLREG</sequence>
<dbReference type="InterPro" id="IPR016185">
    <property type="entry name" value="PreATP-grasp_dom_sf"/>
</dbReference>
<keyword evidence="2 4" id="KW-0658">Purine biosynthesis</keyword>
<dbReference type="InterPro" id="IPR013815">
    <property type="entry name" value="ATP_grasp_subdomain_1"/>
</dbReference>
<comment type="function">
    <text evidence="5">Catalyzes the ATP-dependent conversion of 5-aminoimidazole ribonucleotide (AIR) and HCO(3)- to N5-carboxyaminoimidazole ribonucleotide (N5-CAIR).</text>
</comment>
<dbReference type="SUPFAM" id="SSF56059">
    <property type="entry name" value="Glutathione synthetase ATP-binding domain-like"/>
    <property type="match status" value="1"/>
</dbReference>
<evidence type="ECO:0000256" key="1">
    <source>
        <dbReference type="ARBA" id="ARBA00022741"/>
    </source>
</evidence>
<dbReference type="NCBIfam" id="NF004676">
    <property type="entry name" value="PRK06019.1-2"/>
    <property type="match status" value="1"/>
</dbReference>
<dbReference type="NCBIfam" id="NF004679">
    <property type="entry name" value="PRK06019.1-5"/>
    <property type="match status" value="1"/>
</dbReference>
<gene>
    <name evidence="4 5" type="primary">purK</name>
    <name evidence="7" type="ORF">LTT95_16410</name>
</gene>
<comment type="caution">
    <text evidence="7">The sequence shown here is derived from an EMBL/GenBank/DDBJ whole genome shotgun (WGS) entry which is preliminary data.</text>
</comment>
<dbReference type="SUPFAM" id="SSF51246">
    <property type="entry name" value="Rudiment single hybrid motif"/>
    <property type="match status" value="1"/>
</dbReference>
<feature type="binding site" evidence="4">
    <location>
        <position position="141"/>
    </location>
    <ligand>
        <name>ATP</name>
        <dbReference type="ChEBI" id="CHEBI:30616"/>
    </ligand>
</feature>
<dbReference type="Proteomes" id="UP001430360">
    <property type="component" value="Unassembled WGS sequence"/>
</dbReference>
<dbReference type="InterPro" id="IPR011761">
    <property type="entry name" value="ATP-grasp"/>
</dbReference>
<reference evidence="7" key="2">
    <citation type="journal article" date="2022" name="Syst. Appl. Microbiol.">
        <title>Physiological and genomic characterisation of Luteimonas fraxinea sp. nov., a bacterial species associated with trees tolerant to ash dieback.</title>
        <authorList>
            <person name="Ulrich K."/>
            <person name="Becker R."/>
            <person name="Behrendt U."/>
            <person name="Kube M."/>
            <person name="Schneck V."/>
            <person name="Ulrich A."/>
        </authorList>
    </citation>
    <scope>NUCLEOTIDE SEQUENCE</scope>
    <source>
        <strain evidence="7">A1P009</strain>
    </source>
</reference>
<evidence type="ECO:0000256" key="5">
    <source>
        <dbReference type="RuleBase" id="RU361200"/>
    </source>
</evidence>
<dbReference type="Gene3D" id="3.30.470.20">
    <property type="entry name" value="ATP-grasp fold, B domain"/>
    <property type="match status" value="1"/>
</dbReference>
<dbReference type="Gene3D" id="3.30.1490.20">
    <property type="entry name" value="ATP-grasp fold, A domain"/>
    <property type="match status" value="1"/>
</dbReference>
<dbReference type="InterPro" id="IPR040686">
    <property type="entry name" value="PurK_C"/>
</dbReference>
<feature type="binding site" evidence="4">
    <location>
        <position position="211"/>
    </location>
    <ligand>
        <name>ATP</name>
        <dbReference type="ChEBI" id="CHEBI:30616"/>
    </ligand>
</feature>
<dbReference type="EMBL" id="JAJQKU010000006">
    <property type="protein sequence ID" value="MCD9098522.1"/>
    <property type="molecule type" value="Genomic_DNA"/>
</dbReference>
<keyword evidence="8" id="KW-1185">Reference proteome</keyword>
<proteinExistence type="inferred from homology"/>
<dbReference type="EC" id="6.3.4.18" evidence="4 5"/>
<dbReference type="InterPro" id="IPR054350">
    <property type="entry name" value="PurT/PurK_preATP-grasp"/>
</dbReference>
<dbReference type="InterPro" id="IPR011054">
    <property type="entry name" value="Rudment_hybrid_motif"/>
</dbReference>
<comment type="subunit">
    <text evidence="4 5">Homodimer.</text>
</comment>
<comment type="pathway">
    <text evidence="4 5">Purine metabolism; IMP biosynthesis via de novo pathway; 5-amino-1-(5-phospho-D-ribosyl)imidazole-4-carboxylate from 5-amino-1-(5-phospho-D-ribosyl)imidazole (N5-CAIR route): step 1/2.</text>
</comment>
<keyword evidence="4 5" id="KW-0436">Ligase</keyword>
<evidence type="ECO:0000313" key="7">
    <source>
        <dbReference type="EMBL" id="MCD9098522.1"/>
    </source>
</evidence>
<dbReference type="NCBIfam" id="TIGR01161">
    <property type="entry name" value="purK"/>
    <property type="match status" value="1"/>
</dbReference>
<dbReference type="InterPro" id="IPR003135">
    <property type="entry name" value="ATP-grasp_carboxylate-amine"/>
</dbReference>
<reference evidence="7" key="1">
    <citation type="submission" date="2021-12" db="EMBL/GenBank/DDBJ databases">
        <authorList>
            <person name="Ulrich A."/>
        </authorList>
    </citation>
    <scope>NUCLEOTIDE SEQUENCE</scope>
    <source>
        <strain evidence="7">A1P009</strain>
    </source>
</reference>
<dbReference type="RefSeq" id="WP_232137834.1">
    <property type="nucleotide sequence ID" value="NZ_CP089507.1"/>
</dbReference>
<evidence type="ECO:0000256" key="2">
    <source>
        <dbReference type="ARBA" id="ARBA00022755"/>
    </source>
</evidence>
<organism evidence="7 8">
    <name type="scientific">Luteimonas fraxinea</name>
    <dbReference type="NCBI Taxonomy" id="2901869"/>
    <lineage>
        <taxon>Bacteria</taxon>
        <taxon>Pseudomonadati</taxon>
        <taxon>Pseudomonadota</taxon>
        <taxon>Gammaproteobacteria</taxon>
        <taxon>Lysobacterales</taxon>
        <taxon>Lysobacteraceae</taxon>
        <taxon>Luteimonas</taxon>
    </lineage>
</organism>
<dbReference type="Pfam" id="PF22660">
    <property type="entry name" value="RS_preATP-grasp-like"/>
    <property type="match status" value="1"/>
</dbReference>
<dbReference type="PROSITE" id="PS50975">
    <property type="entry name" value="ATP_GRASP"/>
    <property type="match status" value="1"/>
</dbReference>
<comment type="similarity">
    <text evidence="4 5">Belongs to the PurK/PurT family.</text>
</comment>
<feature type="binding site" evidence="4">
    <location>
        <begin position="180"/>
        <end position="183"/>
    </location>
    <ligand>
        <name>ATP</name>
        <dbReference type="ChEBI" id="CHEBI:30616"/>
    </ligand>
</feature>
<evidence type="ECO:0000256" key="3">
    <source>
        <dbReference type="ARBA" id="ARBA00022840"/>
    </source>
</evidence>
<dbReference type="SUPFAM" id="SSF52440">
    <property type="entry name" value="PreATP-grasp domain"/>
    <property type="match status" value="1"/>
</dbReference>
<evidence type="ECO:0000313" key="8">
    <source>
        <dbReference type="Proteomes" id="UP001430360"/>
    </source>
</evidence>
<dbReference type="Gene3D" id="3.40.50.20">
    <property type="match status" value="1"/>
</dbReference>
<dbReference type="Pfam" id="PF17769">
    <property type="entry name" value="PurK_C"/>
    <property type="match status" value="1"/>
</dbReference>
<evidence type="ECO:0000259" key="6">
    <source>
        <dbReference type="PROSITE" id="PS50975"/>
    </source>
</evidence>
<comment type="catalytic activity">
    <reaction evidence="4 5">
        <text>5-amino-1-(5-phospho-beta-D-ribosyl)imidazole + hydrogencarbonate + ATP = 5-carboxyamino-1-(5-phospho-D-ribosyl)imidazole + ADP + phosphate + 2 H(+)</text>
        <dbReference type="Rhea" id="RHEA:19317"/>
        <dbReference type="ChEBI" id="CHEBI:15378"/>
        <dbReference type="ChEBI" id="CHEBI:17544"/>
        <dbReference type="ChEBI" id="CHEBI:30616"/>
        <dbReference type="ChEBI" id="CHEBI:43474"/>
        <dbReference type="ChEBI" id="CHEBI:58730"/>
        <dbReference type="ChEBI" id="CHEBI:137981"/>
        <dbReference type="ChEBI" id="CHEBI:456216"/>
        <dbReference type="EC" id="6.3.4.18"/>
    </reaction>
</comment>
<dbReference type="HAMAP" id="MF_01928">
    <property type="entry name" value="PurK"/>
    <property type="match status" value="1"/>
</dbReference>
<dbReference type="InterPro" id="IPR005875">
    <property type="entry name" value="PurK"/>
</dbReference>
<keyword evidence="1 4" id="KW-0547">Nucleotide-binding</keyword>
<evidence type="ECO:0000256" key="4">
    <source>
        <dbReference type="HAMAP-Rule" id="MF_01928"/>
    </source>
</evidence>
<accession>A0ABS8UI51</accession>